<dbReference type="PIRSF" id="PIRSF025550">
    <property type="entry name" value="UCP025550_lpd_carrier"/>
    <property type="match status" value="1"/>
</dbReference>
<dbReference type="PANTHER" id="PTHR10094">
    <property type="entry name" value="STEROL CARRIER PROTEIN 2 SCP-2 FAMILY PROTEIN"/>
    <property type="match status" value="1"/>
</dbReference>
<dbReference type="AlphaFoldDB" id="A0A9X1W7R0"/>
<evidence type="ECO:0000313" key="3">
    <source>
        <dbReference type="EMBL" id="MCJ2375817.1"/>
    </source>
</evidence>
<comment type="pathway">
    <text evidence="1">Cofactor biosynthesis; ubiquinone biosynthesis.</text>
</comment>
<dbReference type="Proteomes" id="UP001139488">
    <property type="component" value="Unassembled WGS sequence"/>
</dbReference>
<keyword evidence="1" id="KW-0831">Ubiquinone biosynthesis</keyword>
<dbReference type="HAMAP" id="MF_02231">
    <property type="entry name" value="UbiT"/>
    <property type="match status" value="1"/>
</dbReference>
<keyword evidence="4" id="KW-1185">Reference proteome</keyword>
<dbReference type="GO" id="GO:0005829">
    <property type="term" value="C:cytosol"/>
    <property type="evidence" value="ECO:0007669"/>
    <property type="project" value="TreeGrafter"/>
</dbReference>
<dbReference type="RefSeq" id="WP_244355208.1">
    <property type="nucleotide sequence ID" value="NZ_JAJNNZ010000002.1"/>
</dbReference>
<evidence type="ECO:0000256" key="1">
    <source>
        <dbReference type="HAMAP-Rule" id="MF_02231"/>
    </source>
</evidence>
<dbReference type="Gene3D" id="3.30.1050.10">
    <property type="entry name" value="SCP2 sterol-binding domain"/>
    <property type="match status" value="1"/>
</dbReference>
<dbReference type="InterPro" id="IPR016830">
    <property type="entry name" value="UbiT"/>
</dbReference>
<dbReference type="InterPro" id="IPR003033">
    <property type="entry name" value="SCP2_sterol-bd_dom"/>
</dbReference>
<dbReference type="PANTHER" id="PTHR10094:SF25">
    <property type="entry name" value="SCP2 STEROL-BINDING DOMAIN-CONTAINING PROTEIN 1"/>
    <property type="match status" value="1"/>
</dbReference>
<reference evidence="3" key="1">
    <citation type="submission" date="2021-11" db="EMBL/GenBank/DDBJ databases">
        <title>Vibrio ZSDE26 sp. nov. and Vibrio ZSDZ34 sp. nov., isolated from coastal seawater in Qingdao.</title>
        <authorList>
            <person name="Zhang P."/>
        </authorList>
    </citation>
    <scope>NUCLEOTIDE SEQUENCE</scope>
    <source>
        <strain evidence="3">ZSDZ34</strain>
    </source>
</reference>
<evidence type="ECO:0000313" key="4">
    <source>
        <dbReference type="Proteomes" id="UP001139488"/>
    </source>
</evidence>
<dbReference type="InterPro" id="IPR036527">
    <property type="entry name" value="SCP2_sterol-bd_dom_sf"/>
</dbReference>
<dbReference type="SUPFAM" id="SSF55718">
    <property type="entry name" value="SCP-like"/>
    <property type="match status" value="1"/>
</dbReference>
<comment type="function">
    <text evidence="1">Required for O(2)-independent ubiquinone (coenzyme Q) biosynthesis. Likely functions as an accessory factor.</text>
</comment>
<evidence type="ECO:0000259" key="2">
    <source>
        <dbReference type="Pfam" id="PF02036"/>
    </source>
</evidence>
<name>A0A9X1W7R0_9VIBR</name>
<dbReference type="GO" id="GO:0006744">
    <property type="term" value="P:ubiquinone biosynthetic process"/>
    <property type="evidence" value="ECO:0007669"/>
    <property type="project" value="UniProtKB-UniRule"/>
</dbReference>
<dbReference type="Pfam" id="PF02036">
    <property type="entry name" value="SCP2"/>
    <property type="match status" value="1"/>
</dbReference>
<comment type="caution">
    <text evidence="3">The sequence shown here is derived from an EMBL/GenBank/DDBJ whole genome shotgun (WGS) entry which is preliminary data.</text>
</comment>
<sequence>MLNKIHSQLVENAALILRAPLQLLPSAIQNKALLEGLKSVFKEALVDGDFEFLEDKWLKVNVRDLDLSWYISYENEQLIVADNAVEEDVSFSGNLNDLVLIAGRKEDPDTLFFQRRLSIEGDTELGLEVKNLMDSVDFDALPKPMLACLNQLADFVYKGVQTSAKQSETIHAH</sequence>
<comment type="similarity">
    <text evidence="1">Belongs to the UbiT family.</text>
</comment>
<organism evidence="3 4">
    <name type="scientific">Vibrio gelatinilyticus</name>
    <dbReference type="NCBI Taxonomy" id="2893468"/>
    <lineage>
        <taxon>Bacteria</taxon>
        <taxon>Pseudomonadati</taxon>
        <taxon>Pseudomonadota</taxon>
        <taxon>Gammaproteobacteria</taxon>
        <taxon>Vibrionales</taxon>
        <taxon>Vibrionaceae</taxon>
        <taxon>Vibrio</taxon>
    </lineage>
</organism>
<protein>
    <recommendedName>
        <fullName evidence="1">Ubiquinone biosynthesis accessory factor UbiT</fullName>
    </recommendedName>
</protein>
<feature type="domain" description="SCP2" evidence="2">
    <location>
        <begin position="43"/>
        <end position="134"/>
    </location>
</feature>
<proteinExistence type="inferred from homology"/>
<gene>
    <name evidence="1" type="primary">ubiT</name>
    <name evidence="3" type="ORF">LNL84_03115</name>
</gene>
<dbReference type="EMBL" id="JAJNNZ010000002">
    <property type="protein sequence ID" value="MCJ2375817.1"/>
    <property type="molecule type" value="Genomic_DNA"/>
</dbReference>
<accession>A0A9X1W7R0</accession>